<proteinExistence type="predicted"/>
<protein>
    <submittedName>
        <fullName evidence="1">Uncharacterized protein</fullName>
    </submittedName>
</protein>
<evidence type="ECO:0000313" key="1">
    <source>
        <dbReference type="EnsemblPlants" id="AVESA.00010b.r2.6DG1152910.1.CDS"/>
    </source>
</evidence>
<organism evidence="1 2">
    <name type="scientific">Avena sativa</name>
    <name type="common">Oat</name>
    <dbReference type="NCBI Taxonomy" id="4498"/>
    <lineage>
        <taxon>Eukaryota</taxon>
        <taxon>Viridiplantae</taxon>
        <taxon>Streptophyta</taxon>
        <taxon>Embryophyta</taxon>
        <taxon>Tracheophyta</taxon>
        <taxon>Spermatophyta</taxon>
        <taxon>Magnoliopsida</taxon>
        <taxon>Liliopsida</taxon>
        <taxon>Poales</taxon>
        <taxon>Poaceae</taxon>
        <taxon>BOP clade</taxon>
        <taxon>Pooideae</taxon>
        <taxon>Poodae</taxon>
        <taxon>Poeae</taxon>
        <taxon>Poeae Chloroplast Group 1 (Aveneae type)</taxon>
        <taxon>Aveninae</taxon>
        <taxon>Avena</taxon>
    </lineage>
</organism>
<keyword evidence="2" id="KW-1185">Reference proteome</keyword>
<accession>A0ACD5ZE53</accession>
<reference evidence="1" key="2">
    <citation type="submission" date="2025-09" db="UniProtKB">
        <authorList>
            <consortium name="EnsemblPlants"/>
        </authorList>
    </citation>
    <scope>IDENTIFICATION</scope>
</reference>
<sequence>MAAPTTTGSACPVYPWPQDASQRGPKVFMQSDCAACHSMLPYAGLREAAGAPQGDVVAQAAEIVVVAAAIEEAQQAAVSKPLLGGDGGTPDLATLAARVQDGLRCNLYSTAGDAVTTVAICQELKRKMAPPSSVWMQFARPYLRGAFQAAA</sequence>
<dbReference type="Proteomes" id="UP001732700">
    <property type="component" value="Chromosome 6D"/>
</dbReference>
<evidence type="ECO:0000313" key="2">
    <source>
        <dbReference type="Proteomes" id="UP001732700"/>
    </source>
</evidence>
<reference evidence="1" key="1">
    <citation type="submission" date="2021-05" db="EMBL/GenBank/DDBJ databases">
        <authorList>
            <person name="Scholz U."/>
            <person name="Mascher M."/>
            <person name="Fiebig A."/>
        </authorList>
    </citation>
    <scope>NUCLEOTIDE SEQUENCE [LARGE SCALE GENOMIC DNA]</scope>
</reference>
<dbReference type="EnsemblPlants" id="AVESA.00010b.r2.6DG1152910.1">
    <property type="protein sequence ID" value="AVESA.00010b.r2.6DG1152910.1.CDS"/>
    <property type="gene ID" value="AVESA.00010b.r2.6DG1152910"/>
</dbReference>
<name>A0ACD5ZE53_AVESA</name>